<dbReference type="InterPro" id="IPR015890">
    <property type="entry name" value="Chorismate_C"/>
</dbReference>
<dbReference type="AlphaFoldDB" id="A0A2P6AT22"/>
<dbReference type="PRINTS" id="PR00095">
    <property type="entry name" value="ANTSNTHASEI"/>
</dbReference>
<dbReference type="PANTHER" id="PTHR11236:SF50">
    <property type="entry name" value="AMINODEOXYCHORISMATE SYNTHASE COMPONENT 1"/>
    <property type="match status" value="1"/>
</dbReference>
<dbReference type="PANTHER" id="PTHR11236">
    <property type="entry name" value="AMINOBENZOATE/ANTHRANILATE SYNTHASE"/>
    <property type="match status" value="1"/>
</dbReference>
<dbReference type="EC" id="2.6.1.85" evidence="4"/>
<dbReference type="Pfam" id="PF04715">
    <property type="entry name" value="Anth_synt_I_N"/>
    <property type="match status" value="1"/>
</dbReference>
<proteinExistence type="predicted"/>
<evidence type="ECO:0000259" key="3">
    <source>
        <dbReference type="Pfam" id="PF04715"/>
    </source>
</evidence>
<dbReference type="Pfam" id="PF00425">
    <property type="entry name" value="Chorismate_bind"/>
    <property type="match status" value="1"/>
</dbReference>
<dbReference type="Gene3D" id="3.60.120.10">
    <property type="entry name" value="Anthranilate synthase"/>
    <property type="match status" value="1"/>
</dbReference>
<feature type="region of interest" description="Disordered" evidence="1">
    <location>
        <begin position="285"/>
        <end position="307"/>
    </location>
</feature>
<feature type="domain" description="Chorismate-utilising enzyme C-terminal" evidence="2">
    <location>
        <begin position="210"/>
        <end position="468"/>
    </location>
</feature>
<keyword evidence="4" id="KW-0032">Aminotransferase</keyword>
<dbReference type="GO" id="GO:0046820">
    <property type="term" value="F:4-amino-4-deoxychorismate synthase activity"/>
    <property type="evidence" value="ECO:0007669"/>
    <property type="project" value="UniProtKB-EC"/>
</dbReference>
<dbReference type="Proteomes" id="UP000243900">
    <property type="component" value="Unassembled WGS sequence"/>
</dbReference>
<protein>
    <submittedName>
        <fullName evidence="4">Aminodeoxychorismate synthase component I</fullName>
        <ecNumber evidence="4">2.6.1.85</ecNumber>
    </submittedName>
</protein>
<dbReference type="EMBL" id="PTQZ01000087">
    <property type="protein sequence ID" value="PQA44261.1"/>
    <property type="molecule type" value="Genomic_DNA"/>
</dbReference>
<evidence type="ECO:0000313" key="5">
    <source>
        <dbReference type="Proteomes" id="UP000243900"/>
    </source>
</evidence>
<feature type="domain" description="Anthranilate synthase component I N-terminal" evidence="3">
    <location>
        <begin position="11"/>
        <end position="145"/>
    </location>
</feature>
<organism evidence="4 5">
    <name type="scientific">Amnimonas aquatica</name>
    <dbReference type="NCBI Taxonomy" id="2094561"/>
    <lineage>
        <taxon>Bacteria</taxon>
        <taxon>Pseudomonadati</taxon>
        <taxon>Pseudomonadota</taxon>
        <taxon>Gammaproteobacteria</taxon>
        <taxon>Moraxellales</taxon>
        <taxon>Moraxellaceae</taxon>
        <taxon>Amnimonas</taxon>
    </lineage>
</organism>
<keyword evidence="4" id="KW-0808">Transferase</keyword>
<evidence type="ECO:0000259" key="2">
    <source>
        <dbReference type="Pfam" id="PF00425"/>
    </source>
</evidence>
<comment type="caution">
    <text evidence="4">The sequence shown here is derived from an EMBL/GenBank/DDBJ whole genome shotgun (WGS) entry which is preliminary data.</text>
</comment>
<sequence length="482" mass="52500">MISHRALPYQASPVAAFAGLQGRAWPVLLDSQDAGRWDVLSADPLATAWQSPARQWHGSGIALSDATADGTPPDAFAMLQAMQQLKQITPAAGLPALPFHGGVLGCIGYAADSEHGLPARRHDDWPLATLAYYEWALCTDHAQRASWLVWQDDMAPEHLARVQAWADALSRTSVAGAATDTPTTGTDHAARTTARDRFGIVEPFRALTGRERYARDIGHIHDLIRAGDCYQVNYTQAWEARHSGRVWSVYPALRAAARAPYACYWGLPWGELISLSPEQFLAAERQPDGHQRITTKPIKGTRRRAEDPVRDAAEAAALLASAKDRAENIMITDLLRNDLGKHALTGSVRVTGLCALESFGQVHHLVSTIVADLPAQSPLPDMLRDAFPGGSITGAPKKRTMEIIETLEPTPRGIYCGSVVLWDALGRLDSSITIRTLVSRDGVLRTWAGGGITLDSRWEDELQECWSKMGGLMALLEDFQAG</sequence>
<dbReference type="InterPro" id="IPR019999">
    <property type="entry name" value="Anth_synth_I-like"/>
</dbReference>
<evidence type="ECO:0000256" key="1">
    <source>
        <dbReference type="SAM" id="MobiDB-lite"/>
    </source>
</evidence>
<name>A0A2P6AT22_9GAMM</name>
<dbReference type="OrthoDB" id="9803598at2"/>
<dbReference type="RefSeq" id="WP_105191992.1">
    <property type="nucleotide sequence ID" value="NZ_PTQZ01000087.1"/>
</dbReference>
<evidence type="ECO:0000313" key="4">
    <source>
        <dbReference type="EMBL" id="PQA44261.1"/>
    </source>
</evidence>
<gene>
    <name evidence="4" type="primary">pabB</name>
    <name evidence="4" type="ORF">C5O18_04970</name>
</gene>
<reference evidence="5" key="1">
    <citation type="submission" date="2018-02" db="EMBL/GenBank/DDBJ databases">
        <title>Genome sequencing of Solimonas sp. HR-BB.</title>
        <authorList>
            <person name="Lee Y."/>
            <person name="Jeon C.O."/>
        </authorList>
    </citation>
    <scope>NUCLEOTIDE SEQUENCE [LARGE SCALE GENOMIC DNA]</scope>
    <source>
        <strain evidence="5">HR-E</strain>
    </source>
</reference>
<dbReference type="InterPro" id="IPR006805">
    <property type="entry name" value="Anth_synth_I_N"/>
</dbReference>
<dbReference type="InterPro" id="IPR005801">
    <property type="entry name" value="ADC_synthase"/>
</dbReference>
<keyword evidence="5" id="KW-1185">Reference proteome</keyword>
<dbReference type="SUPFAM" id="SSF56322">
    <property type="entry name" value="ADC synthase"/>
    <property type="match status" value="1"/>
</dbReference>
<accession>A0A2P6AT22</accession>
<dbReference type="GO" id="GO:0000162">
    <property type="term" value="P:L-tryptophan biosynthetic process"/>
    <property type="evidence" value="ECO:0007669"/>
    <property type="project" value="TreeGrafter"/>
</dbReference>